<dbReference type="OrthoDB" id="7777654at2759"/>
<evidence type="ECO:0000313" key="2">
    <source>
        <dbReference type="EMBL" id="KIO01640.1"/>
    </source>
</evidence>
<dbReference type="Gene3D" id="1.10.10.1620">
    <property type="match status" value="1"/>
</dbReference>
<dbReference type="Gene3D" id="3.90.660.10">
    <property type="match status" value="1"/>
</dbReference>
<dbReference type="HOGENOM" id="CLU_004498_8_1_1"/>
<dbReference type="AlphaFoldDB" id="A0A0C3NKZ5"/>
<dbReference type="Pfam" id="PF01593">
    <property type="entry name" value="Amino_oxidase"/>
    <property type="match status" value="1"/>
</dbReference>
<feature type="domain" description="Amine oxidase" evidence="1">
    <location>
        <begin position="61"/>
        <end position="552"/>
    </location>
</feature>
<keyword evidence="3" id="KW-1185">Reference proteome</keyword>
<sequence>MSFQGDPLAFYGRNIIEDYHASLTAKLPLLSTAKSGSFDISDETLRFFPHKKVGILGAGVGGLYTALILDSLNIDYEILEASDRVGGRLLTYKFPGGQKYDYYDAGAMRYPLPKKDEQGQYKNGIMKRLAELITYPPLNQGSDRLKDKLIPYHFEAREGYNLKPGFYYFNGVRERISDKPGSFHADQLGVAPSYIKAGTDAIHTDVIEPFARLLIADIEQGKKEGWRVMMANDSYSLRAYMSFKYIPSVNLDLPPQHLHHKVVNWCELLQSSTKWYDRALSEEIFESLAFARIGGTDFGDVDWQCFDGGSEVLTKKMAEVINQKGERIQFGKRVMAIVSVHNESEKRVYSHVISTLPLPVLRTIGMKDAEMNVKQKNALRQLQYGPSIKIAMHFKEPWWTTKLNIVGGQSFTDLPIRTIVYPSYGVDSDTPSTVLIASYCWTTDAERLGSLATPDKTGALKEMVLHNLAEAHGAPITYEFLHDQFLDMNVKDWSHDPHTMGAFAFFGPGDFEDLYASLTYPAVSGRLHFAGEAISTRHAWVVGALDSAWRAVHEYLSVTKQDDKMQKFKELWGENVEWASPPGQPSEKDKPSRLLLEHLGLTRQAVLAGEIRYADY</sequence>
<dbReference type="Proteomes" id="UP000054217">
    <property type="component" value="Unassembled WGS sequence"/>
</dbReference>
<dbReference type="EMBL" id="KN831987">
    <property type="protein sequence ID" value="KIO01640.1"/>
    <property type="molecule type" value="Genomic_DNA"/>
</dbReference>
<organism evidence="2 3">
    <name type="scientific">Pisolithus tinctorius Marx 270</name>
    <dbReference type="NCBI Taxonomy" id="870435"/>
    <lineage>
        <taxon>Eukaryota</taxon>
        <taxon>Fungi</taxon>
        <taxon>Dikarya</taxon>
        <taxon>Basidiomycota</taxon>
        <taxon>Agaricomycotina</taxon>
        <taxon>Agaricomycetes</taxon>
        <taxon>Agaricomycetidae</taxon>
        <taxon>Boletales</taxon>
        <taxon>Sclerodermatineae</taxon>
        <taxon>Pisolithaceae</taxon>
        <taxon>Pisolithus</taxon>
    </lineage>
</organism>
<dbReference type="PANTHER" id="PTHR10742">
    <property type="entry name" value="FLAVIN MONOAMINE OXIDASE"/>
    <property type="match status" value="1"/>
</dbReference>
<protein>
    <recommendedName>
        <fullName evidence="1">Amine oxidase domain-containing protein</fullName>
    </recommendedName>
</protein>
<dbReference type="InParanoid" id="A0A0C3NKZ5"/>
<proteinExistence type="predicted"/>
<dbReference type="GO" id="GO:0001716">
    <property type="term" value="F:L-amino-acid oxidase activity"/>
    <property type="evidence" value="ECO:0007669"/>
    <property type="project" value="TreeGrafter"/>
</dbReference>
<dbReference type="SUPFAM" id="SSF51905">
    <property type="entry name" value="FAD/NAD(P)-binding domain"/>
    <property type="match status" value="1"/>
</dbReference>
<reference evidence="3" key="2">
    <citation type="submission" date="2015-01" db="EMBL/GenBank/DDBJ databases">
        <title>Evolutionary Origins and Diversification of the Mycorrhizal Mutualists.</title>
        <authorList>
            <consortium name="DOE Joint Genome Institute"/>
            <consortium name="Mycorrhizal Genomics Consortium"/>
            <person name="Kohler A."/>
            <person name="Kuo A."/>
            <person name="Nagy L.G."/>
            <person name="Floudas D."/>
            <person name="Copeland A."/>
            <person name="Barry K.W."/>
            <person name="Cichocki N."/>
            <person name="Veneault-Fourrey C."/>
            <person name="LaButti K."/>
            <person name="Lindquist E.A."/>
            <person name="Lipzen A."/>
            <person name="Lundell T."/>
            <person name="Morin E."/>
            <person name="Murat C."/>
            <person name="Riley R."/>
            <person name="Ohm R."/>
            <person name="Sun H."/>
            <person name="Tunlid A."/>
            <person name="Henrissat B."/>
            <person name="Grigoriev I.V."/>
            <person name="Hibbett D.S."/>
            <person name="Martin F."/>
        </authorList>
    </citation>
    <scope>NUCLEOTIDE SEQUENCE [LARGE SCALE GENOMIC DNA]</scope>
    <source>
        <strain evidence="3">Marx 270</strain>
    </source>
</reference>
<dbReference type="PANTHER" id="PTHR10742:SF342">
    <property type="entry name" value="AMINE OXIDASE"/>
    <property type="match status" value="1"/>
</dbReference>
<dbReference type="InterPro" id="IPR036188">
    <property type="entry name" value="FAD/NAD-bd_sf"/>
</dbReference>
<dbReference type="STRING" id="870435.A0A0C3NKZ5"/>
<evidence type="ECO:0000313" key="3">
    <source>
        <dbReference type="Proteomes" id="UP000054217"/>
    </source>
</evidence>
<dbReference type="SUPFAM" id="SSF54373">
    <property type="entry name" value="FAD-linked reductases, C-terminal domain"/>
    <property type="match status" value="1"/>
</dbReference>
<dbReference type="Gene3D" id="3.50.50.60">
    <property type="entry name" value="FAD/NAD(P)-binding domain"/>
    <property type="match status" value="1"/>
</dbReference>
<accession>A0A0C3NKZ5</accession>
<name>A0A0C3NKZ5_PISTI</name>
<reference evidence="2 3" key="1">
    <citation type="submission" date="2014-04" db="EMBL/GenBank/DDBJ databases">
        <authorList>
            <consortium name="DOE Joint Genome Institute"/>
            <person name="Kuo A."/>
            <person name="Kohler A."/>
            <person name="Costa M.D."/>
            <person name="Nagy L.G."/>
            <person name="Floudas D."/>
            <person name="Copeland A."/>
            <person name="Barry K.W."/>
            <person name="Cichocki N."/>
            <person name="Veneault-Fourrey C."/>
            <person name="LaButti K."/>
            <person name="Lindquist E.A."/>
            <person name="Lipzen A."/>
            <person name="Lundell T."/>
            <person name="Morin E."/>
            <person name="Murat C."/>
            <person name="Sun H."/>
            <person name="Tunlid A."/>
            <person name="Henrissat B."/>
            <person name="Grigoriev I.V."/>
            <person name="Hibbett D.S."/>
            <person name="Martin F."/>
            <person name="Nordberg H.P."/>
            <person name="Cantor M.N."/>
            <person name="Hua S.X."/>
        </authorList>
    </citation>
    <scope>NUCLEOTIDE SEQUENCE [LARGE SCALE GENOMIC DNA]</scope>
    <source>
        <strain evidence="2 3">Marx 270</strain>
    </source>
</reference>
<evidence type="ECO:0000259" key="1">
    <source>
        <dbReference type="Pfam" id="PF01593"/>
    </source>
</evidence>
<gene>
    <name evidence="2" type="ORF">M404DRAFT_149616</name>
</gene>
<dbReference type="InterPro" id="IPR050281">
    <property type="entry name" value="Flavin_monoamine_oxidase"/>
</dbReference>
<dbReference type="InterPro" id="IPR002937">
    <property type="entry name" value="Amino_oxidase"/>
</dbReference>
<dbReference type="GO" id="GO:0009063">
    <property type="term" value="P:amino acid catabolic process"/>
    <property type="evidence" value="ECO:0007669"/>
    <property type="project" value="TreeGrafter"/>
</dbReference>